<dbReference type="GO" id="GO:0008168">
    <property type="term" value="F:methyltransferase activity"/>
    <property type="evidence" value="ECO:0007669"/>
    <property type="project" value="InterPro"/>
</dbReference>
<feature type="domain" description="ParB-like N-terminal" evidence="1">
    <location>
        <begin position="8"/>
        <end position="94"/>
    </location>
</feature>
<dbReference type="PROSITE" id="PS00092">
    <property type="entry name" value="N6_MTASE"/>
    <property type="match status" value="1"/>
</dbReference>
<dbReference type="SUPFAM" id="SSF110849">
    <property type="entry name" value="ParB/Sulfiredoxin"/>
    <property type="match status" value="1"/>
</dbReference>
<dbReference type="InterPro" id="IPR036086">
    <property type="entry name" value="ParB/Sulfiredoxin_sf"/>
</dbReference>
<dbReference type="CDD" id="cd16403">
    <property type="entry name" value="ParB_N_like_MT"/>
    <property type="match status" value="1"/>
</dbReference>
<evidence type="ECO:0000259" key="1">
    <source>
        <dbReference type="SMART" id="SM00470"/>
    </source>
</evidence>
<sequence>MPKVSQIEYWDLSRIQPYDNNAKLHPQEHVDQIAASIGEFDFLDPVAVDESGVLLEGHGRVLAAKARGMGSIPVIQITGLSDAQKIAYRLTHNKLTINTGFDSELLKADFDILNDLDFDLNLAGFDAEEIELLEENENTKLFGSSSKGGSDEWDKPEARCELGQIWQLGRHRLLVGDSTDQLNVKRLLEEQQPSLIWSDPPYGMKCQHKDGAIGGGGALNTLPRNILK</sequence>
<evidence type="ECO:0000313" key="2">
    <source>
        <dbReference type="EMBL" id="MDR9893300.1"/>
    </source>
</evidence>
<dbReference type="GO" id="GO:0032259">
    <property type="term" value="P:methylation"/>
    <property type="evidence" value="ECO:0007669"/>
    <property type="project" value="InterPro"/>
</dbReference>
<evidence type="ECO:0000313" key="3">
    <source>
        <dbReference type="Proteomes" id="UP000667802"/>
    </source>
</evidence>
<dbReference type="SMART" id="SM00470">
    <property type="entry name" value="ParB"/>
    <property type="match status" value="1"/>
</dbReference>
<name>A0AAP5M5M1_9CYAN</name>
<dbReference type="InterPro" id="IPR002052">
    <property type="entry name" value="DNA_methylase_N6_adenine_CS"/>
</dbReference>
<dbReference type="Proteomes" id="UP000667802">
    <property type="component" value="Unassembled WGS sequence"/>
</dbReference>
<reference evidence="3" key="1">
    <citation type="journal article" date="2021" name="Science">
        <title>Hunting the eagle killer: A cyanobacterial neurotoxin causes vacuolar myelinopathy.</title>
        <authorList>
            <person name="Breinlinger S."/>
            <person name="Phillips T.J."/>
            <person name="Haram B.N."/>
            <person name="Mares J."/>
            <person name="Martinez Yerena J.A."/>
            <person name="Hrouzek P."/>
            <person name="Sobotka R."/>
            <person name="Henderson W.M."/>
            <person name="Schmieder P."/>
            <person name="Williams S.M."/>
            <person name="Lauderdale J.D."/>
            <person name="Wilde H.D."/>
            <person name="Gerrin W."/>
            <person name="Kust A."/>
            <person name="Washington J.W."/>
            <person name="Wagner C."/>
            <person name="Geier B."/>
            <person name="Liebeke M."/>
            <person name="Enke H."/>
            <person name="Niedermeyer T.H.J."/>
            <person name="Wilde S.B."/>
        </authorList>
    </citation>
    <scope>NUCLEOTIDE SEQUENCE [LARGE SCALE GENOMIC DNA]</scope>
    <source>
        <strain evidence="3">Thurmond2011</strain>
    </source>
</reference>
<gene>
    <name evidence="2" type="ORF">G7B40_001695</name>
</gene>
<proteinExistence type="predicted"/>
<dbReference type="AlphaFoldDB" id="A0AAP5M5M1"/>
<keyword evidence="3" id="KW-1185">Reference proteome</keyword>
<protein>
    <submittedName>
        <fullName evidence="2">ParB/Srx family N-terminal domain-containing protein</fullName>
    </submittedName>
</protein>
<dbReference type="GO" id="GO:0003676">
    <property type="term" value="F:nucleic acid binding"/>
    <property type="evidence" value="ECO:0007669"/>
    <property type="project" value="InterPro"/>
</dbReference>
<comment type="caution">
    <text evidence="2">The sequence shown here is derived from an EMBL/GenBank/DDBJ whole genome shotgun (WGS) entry which is preliminary data.</text>
</comment>
<organism evidence="2 3">
    <name type="scientific">Aetokthonos hydrillicola Thurmond2011</name>
    <dbReference type="NCBI Taxonomy" id="2712845"/>
    <lineage>
        <taxon>Bacteria</taxon>
        <taxon>Bacillati</taxon>
        <taxon>Cyanobacteriota</taxon>
        <taxon>Cyanophyceae</taxon>
        <taxon>Nostocales</taxon>
        <taxon>Hapalosiphonaceae</taxon>
        <taxon>Aetokthonos</taxon>
    </lineage>
</organism>
<accession>A0AAP5M5M1</accession>
<dbReference type="InterPro" id="IPR003115">
    <property type="entry name" value="ParB_N"/>
</dbReference>
<dbReference type="Gene3D" id="3.90.1530.10">
    <property type="entry name" value="Conserved hypothetical protein from pyrococcus furiosus pfu- 392566-001, ParB domain"/>
    <property type="match status" value="1"/>
</dbReference>
<dbReference type="EMBL" id="JAALHA020000001">
    <property type="protein sequence ID" value="MDR9893300.1"/>
    <property type="molecule type" value="Genomic_DNA"/>
</dbReference>
<dbReference type="RefSeq" id="WP_208343805.1">
    <property type="nucleotide sequence ID" value="NZ_CAWQFN010000376.1"/>
</dbReference>